<dbReference type="SUPFAM" id="SSF63829">
    <property type="entry name" value="Calcium-dependent phosphotriesterase"/>
    <property type="match status" value="1"/>
</dbReference>
<sequence>MSKTEDLGNGFYHHGVAMPISNHRGTVATIDGEGRNVVLLWIMDHRGCYALLMIDAETGATDQVPVPFPVGDSPFASVLSSRNRFYTHFNSYFAEFDPARRAFTFHHETVPQMAMSMTEDDNGVIWSATYPNSGVASYNPETGAFRDYGHLYDQNWRQYPRSIAADDRGWIYFGIGSTASQILVLDPESGKATPVFSEEERGKAHAHVYRDLNGKVYGISVPGADDDWYEFYGGKWKRIGRLTEKNEKPIIASSQGLFHRDFPDGKRLERCDLVERLLVVEDPKTGQKREVPFDYTSEGAHIMGVATAPNHTICGGTAFPMRFFSYDPKKDEWVRRAALGQWNTVARQNDRFFVGAYTHGLLEEWDPSSEWVLTERGKEGCNPELLFECHETINRPHVLLAHPDGKTVIMGGTPGYGYTGGGLLFWDRGTRSGVLLKHTDILPEHSTQSLAPLPRRKLLGGSTTSPGTGGEQKAGEAELYIMDIESKRVEWHAVVFPGVQGYTDMCPGPDGLVYGFADRRRFFVFDPAQRKVVHQEDVGDAFGPTVSQQGSRVFVTGPEGEIYVLFVKGIAKIDQKTHRIRLLTESPLRIAGGGDYLGGRVYFFSGSHLYSYEVPRS</sequence>
<dbReference type="Proteomes" id="UP000178606">
    <property type="component" value="Unassembled WGS sequence"/>
</dbReference>
<dbReference type="Gene3D" id="2.130.10.10">
    <property type="entry name" value="YVTN repeat-like/Quinoprotein amine dehydrogenase"/>
    <property type="match status" value="2"/>
</dbReference>
<dbReference type="InterPro" id="IPR015943">
    <property type="entry name" value="WD40/YVTN_repeat-like_dom_sf"/>
</dbReference>
<organism evidence="2 3">
    <name type="scientific">Handelsmanbacteria sp. (strain RIFCSPLOWO2_12_FULL_64_10)</name>
    <dbReference type="NCBI Taxonomy" id="1817868"/>
    <lineage>
        <taxon>Bacteria</taxon>
        <taxon>Candidatus Handelsmaniibacteriota</taxon>
    </lineage>
</organism>
<accession>A0A1F6CXU8</accession>
<dbReference type="SUPFAM" id="SSF50969">
    <property type="entry name" value="YVTN repeat-like/Quinoprotein amine dehydrogenase"/>
    <property type="match status" value="1"/>
</dbReference>
<dbReference type="InterPro" id="IPR000595">
    <property type="entry name" value="cNMP-bd_dom"/>
</dbReference>
<feature type="domain" description="Cyclic nucleotide-binding" evidence="1">
    <location>
        <begin position="537"/>
        <end position="617"/>
    </location>
</feature>
<protein>
    <recommendedName>
        <fullName evidence="1">Cyclic nucleotide-binding domain-containing protein</fullName>
    </recommendedName>
</protein>
<reference evidence="2 3" key="1">
    <citation type="journal article" date="2016" name="Nat. Commun.">
        <title>Thousands of microbial genomes shed light on interconnected biogeochemical processes in an aquifer system.</title>
        <authorList>
            <person name="Anantharaman K."/>
            <person name="Brown C.T."/>
            <person name="Hug L.A."/>
            <person name="Sharon I."/>
            <person name="Castelle C.J."/>
            <person name="Probst A.J."/>
            <person name="Thomas B.C."/>
            <person name="Singh A."/>
            <person name="Wilkins M.J."/>
            <person name="Karaoz U."/>
            <person name="Brodie E.L."/>
            <person name="Williams K.H."/>
            <person name="Hubbard S.S."/>
            <person name="Banfield J.F."/>
        </authorList>
    </citation>
    <scope>NUCLEOTIDE SEQUENCE [LARGE SCALE GENOMIC DNA]</scope>
    <source>
        <strain evidence="3">RIFCSPLOWO2_12_FULL_64_10</strain>
    </source>
</reference>
<name>A0A1F6CXU8_HANXR</name>
<dbReference type="EMBL" id="MFKF01000115">
    <property type="protein sequence ID" value="OGG53999.1"/>
    <property type="molecule type" value="Genomic_DNA"/>
</dbReference>
<comment type="caution">
    <text evidence="2">The sequence shown here is derived from an EMBL/GenBank/DDBJ whole genome shotgun (WGS) entry which is preliminary data.</text>
</comment>
<evidence type="ECO:0000313" key="2">
    <source>
        <dbReference type="EMBL" id="OGG53999.1"/>
    </source>
</evidence>
<evidence type="ECO:0000259" key="1">
    <source>
        <dbReference type="PROSITE" id="PS50042"/>
    </source>
</evidence>
<proteinExistence type="predicted"/>
<dbReference type="PROSITE" id="PS50042">
    <property type="entry name" value="CNMP_BINDING_3"/>
    <property type="match status" value="1"/>
</dbReference>
<gene>
    <name evidence="2" type="ORF">A3F84_04895</name>
</gene>
<dbReference type="InterPro" id="IPR011044">
    <property type="entry name" value="Quino_amine_DH_bsu"/>
</dbReference>
<evidence type="ECO:0000313" key="3">
    <source>
        <dbReference type="Proteomes" id="UP000178606"/>
    </source>
</evidence>
<dbReference type="AlphaFoldDB" id="A0A1F6CXU8"/>